<dbReference type="InterPro" id="IPR024719">
    <property type="entry name" value="HpaB/PvcC/4-BUDH_C"/>
</dbReference>
<evidence type="ECO:0000313" key="8">
    <source>
        <dbReference type="Proteomes" id="UP000032515"/>
    </source>
</evidence>
<keyword evidence="3" id="KW-0560">Oxidoreductase</keyword>
<evidence type="ECO:0000313" key="7">
    <source>
        <dbReference type="EMBL" id="KIZ42568.1"/>
    </source>
</evidence>
<evidence type="ECO:0000256" key="1">
    <source>
        <dbReference type="ARBA" id="ARBA00022630"/>
    </source>
</evidence>
<dbReference type="Gene3D" id="1.20.140.10">
    <property type="entry name" value="Butyryl-CoA Dehydrogenase, subunit A, domain 3"/>
    <property type="match status" value="1"/>
</dbReference>
<dbReference type="PANTHER" id="PTHR36117:SF3">
    <property type="entry name" value="4-HYDROXYPHENYLACETATE 3-MONOOXYGENASE-RELATED"/>
    <property type="match status" value="1"/>
</dbReference>
<gene>
    <name evidence="7" type="ORF">OO17_12680</name>
</gene>
<sequence>METSVNVQTAGPLALEANAGFRTGADFLATLAATPRAVFVDGERVSDPSRHPAFRQAAKQLASLYDFAFAPENLEIMTYLEPETGLRALRCYQIPKTVADLTAKRIAAEKWAELSFGLMGRSPDHVANFFTGYAAKPSVFAKSGAQYAERVVNFYKHLRDNHLYVSYAIVPPQIDRSKSASNQSEPDLYAGVVREVEGGIIIKGGQQLATGGVFADYLHLSSIHPLQPGDENYAISVAIPMSSPGLRLLSRRAFATQATSSYDYPLTSRFDETDSFVVLDDVFVPWDHVFIYRDIELCRDQWWKTPSHTYGNHQAQARFSTKLRFLLGMAKRMNEATGNDGAPPVMVQMGELAALASIVEGMLLSQEALATVDDEGVLWPSKSMLYAVMALQGEINPRMIDIVRELTGAAMITLPSSVKDFENPETAKDIERYYRSSKMGARDRVALMRMAWDFIGTEFGNRHQQYEKFYGGASFIVKMNMFRSYDFKRAGALVDRALSLPEVDIEPS</sequence>
<accession>A0A0D7EP43</accession>
<dbReference type="Pfam" id="PF03241">
    <property type="entry name" value="HpaB"/>
    <property type="match status" value="1"/>
</dbReference>
<dbReference type="InterPro" id="IPR046373">
    <property type="entry name" value="Acyl-CoA_Oxase/DH_mid-dom_sf"/>
</dbReference>
<dbReference type="InterPro" id="IPR004925">
    <property type="entry name" value="HpaB/PvcC/4-BUDH"/>
</dbReference>
<dbReference type="InterPro" id="IPR009100">
    <property type="entry name" value="AcylCoA_DH/oxidase_NM_dom_sf"/>
</dbReference>
<comment type="caution">
    <text evidence="7">The sequence shown here is derived from an EMBL/GenBank/DDBJ whole genome shotgun (WGS) entry which is preliminary data.</text>
</comment>
<dbReference type="EMBL" id="JXXE01000249">
    <property type="protein sequence ID" value="KIZ42568.1"/>
    <property type="molecule type" value="Genomic_DNA"/>
</dbReference>
<protein>
    <submittedName>
        <fullName evidence="7">4-hydroxyphenylacetate 3-hydroxylase</fullName>
    </submittedName>
</protein>
<evidence type="ECO:0000256" key="3">
    <source>
        <dbReference type="ARBA" id="ARBA00023002"/>
    </source>
</evidence>
<reference evidence="7 8" key="1">
    <citation type="submission" date="2014-11" db="EMBL/GenBank/DDBJ databases">
        <title>Genomics and ecophysiology of heterotrophic nitrogen fixing bacteria isolated from estuarine surface water.</title>
        <authorList>
            <person name="Bentzon-Tilia M."/>
            <person name="Severin I."/>
            <person name="Hansen L.H."/>
            <person name="Riemann L."/>
        </authorList>
    </citation>
    <scope>NUCLEOTIDE SEQUENCE [LARGE SCALE GENOMIC DNA]</scope>
    <source>
        <strain evidence="7 8">BAL398</strain>
    </source>
</reference>
<dbReference type="Gene3D" id="2.40.110.10">
    <property type="entry name" value="Butyryl-CoA Dehydrogenase, subunit A, domain 2"/>
    <property type="match status" value="1"/>
</dbReference>
<dbReference type="SUPFAM" id="SSF56645">
    <property type="entry name" value="Acyl-CoA dehydrogenase NM domain-like"/>
    <property type="match status" value="1"/>
</dbReference>
<dbReference type="SUPFAM" id="SSF47203">
    <property type="entry name" value="Acyl-CoA dehydrogenase C-terminal domain-like"/>
    <property type="match status" value="1"/>
</dbReference>
<keyword evidence="2 4" id="KW-0274">FAD</keyword>
<dbReference type="Pfam" id="PF11794">
    <property type="entry name" value="HpaB_N"/>
    <property type="match status" value="1"/>
</dbReference>
<dbReference type="GO" id="GO:0016627">
    <property type="term" value="F:oxidoreductase activity, acting on the CH-CH group of donors"/>
    <property type="evidence" value="ECO:0007669"/>
    <property type="project" value="InterPro"/>
</dbReference>
<dbReference type="PATRIC" id="fig|1076.23.peg.2620"/>
<evidence type="ECO:0000259" key="6">
    <source>
        <dbReference type="Pfam" id="PF11794"/>
    </source>
</evidence>
<evidence type="ECO:0000256" key="4">
    <source>
        <dbReference type="PIRSR" id="PIRSR000331-2"/>
    </source>
</evidence>
<dbReference type="AlphaFoldDB" id="A0A0D7EP43"/>
<feature type="binding site" evidence="4">
    <location>
        <position position="210"/>
    </location>
    <ligand>
        <name>FAD</name>
        <dbReference type="ChEBI" id="CHEBI:57692"/>
    </ligand>
</feature>
<evidence type="ECO:0000259" key="5">
    <source>
        <dbReference type="Pfam" id="PF03241"/>
    </source>
</evidence>
<name>A0A0D7EP43_RHOPL</name>
<dbReference type="PANTHER" id="PTHR36117">
    <property type="entry name" value="4-HYDROXYPHENYLACETATE 3-MONOOXYGENASE-RELATED"/>
    <property type="match status" value="1"/>
</dbReference>
<dbReference type="InterPro" id="IPR036250">
    <property type="entry name" value="AcylCo_DH-like_C"/>
</dbReference>
<feature type="domain" description="HpaB/PvcC/4-BUDH N-terminal" evidence="6">
    <location>
        <begin position="23"/>
        <end position="291"/>
    </location>
</feature>
<dbReference type="InterPro" id="IPR024674">
    <property type="entry name" value="HpaB/PvcC/4-BUDH_N"/>
</dbReference>
<dbReference type="Gene3D" id="1.10.3140.10">
    <property type="entry name" value="4-hydroxybutyryl-coa dehydratase, domain 1"/>
    <property type="match status" value="1"/>
</dbReference>
<keyword evidence="1" id="KW-0285">Flavoprotein</keyword>
<dbReference type="PIRSF" id="PIRSF000331">
    <property type="entry name" value="HpaA_HpaB"/>
    <property type="match status" value="1"/>
</dbReference>
<dbReference type="Proteomes" id="UP000032515">
    <property type="component" value="Unassembled WGS sequence"/>
</dbReference>
<evidence type="ECO:0000256" key="2">
    <source>
        <dbReference type="ARBA" id="ARBA00022827"/>
    </source>
</evidence>
<proteinExistence type="predicted"/>
<organism evidence="7 8">
    <name type="scientific">Rhodopseudomonas palustris</name>
    <dbReference type="NCBI Taxonomy" id="1076"/>
    <lineage>
        <taxon>Bacteria</taxon>
        <taxon>Pseudomonadati</taxon>
        <taxon>Pseudomonadota</taxon>
        <taxon>Alphaproteobacteria</taxon>
        <taxon>Hyphomicrobiales</taxon>
        <taxon>Nitrobacteraceae</taxon>
        <taxon>Rhodopseudomonas</taxon>
    </lineage>
</organism>
<feature type="binding site" evidence="4">
    <location>
        <begin position="173"/>
        <end position="176"/>
    </location>
    <ligand>
        <name>FAD</name>
        <dbReference type="ChEBI" id="CHEBI:57692"/>
    </ligand>
</feature>
<feature type="domain" description="HpaB/PvcC/4-BUDH C-terminal" evidence="5">
    <location>
        <begin position="298"/>
        <end position="498"/>
    </location>
</feature>